<dbReference type="Gene3D" id="1.10.760.10">
    <property type="entry name" value="Cytochrome c-like domain"/>
    <property type="match status" value="2"/>
</dbReference>
<dbReference type="RefSeq" id="WP_152298541.1">
    <property type="nucleotide sequence ID" value="NZ_CP041166.1"/>
</dbReference>
<dbReference type="SUPFAM" id="SSF46626">
    <property type="entry name" value="Cytochrome c"/>
    <property type="match status" value="2"/>
</dbReference>
<dbReference type="GO" id="GO:0009055">
    <property type="term" value="F:electron transfer activity"/>
    <property type="evidence" value="ECO:0007669"/>
    <property type="project" value="InterPro"/>
</dbReference>
<sequence>MKVKNIVLYTLLTTSTLFSQSGEELFNKYCAECHTTILGVDESGGKIKNIYGAPYAKDVIHKLKTETKTKEEFISFIKDYINEPDKRKSVYGKKAIKQFGLMPSLKGAMTDSESSILAEYLYSDYGKEPQKTEEKVVSYEKDEKSAQLEKANEELFNKYCAECHITVLGVDESGGKITNIHGAPYAKDVIHKLKTETKTKEEFVDFIKDYINEPDRRKSIYGKKAIKQFGLMPSLKGAMTDSESSGLAEYLYHKYD</sequence>
<reference evidence="7" key="1">
    <citation type="submission" date="2019-06" db="EMBL/GenBank/DDBJ databases">
        <title>Sulfurimonas gotlandica sp. nov., a chemoautotrophic and psychrotolerant epsilonproteobacterium isolated from a pelagic redoxcline, and an emended description of the genus Sulfurimonas.</title>
        <authorList>
            <person name="Wang S."/>
            <person name="Jiang L."/>
            <person name="Shao Z."/>
        </authorList>
    </citation>
    <scope>NUCLEOTIDE SEQUENCE [LARGE SCALE GENOMIC DNA]</scope>
    <source>
        <strain evidence="7">1-1N</strain>
    </source>
</reference>
<dbReference type="GO" id="GO:0046872">
    <property type="term" value="F:metal ion binding"/>
    <property type="evidence" value="ECO:0007669"/>
    <property type="project" value="UniProtKB-KW"/>
</dbReference>
<keyword evidence="3 4" id="KW-0408">Iron</keyword>
<dbReference type="InterPro" id="IPR009056">
    <property type="entry name" value="Cyt_c-like_dom"/>
</dbReference>
<accession>A0AAJ4A2B5</accession>
<dbReference type="EMBL" id="CP041166">
    <property type="protein sequence ID" value="QFR42470.1"/>
    <property type="molecule type" value="Genomic_DNA"/>
</dbReference>
<evidence type="ECO:0000256" key="3">
    <source>
        <dbReference type="ARBA" id="ARBA00023004"/>
    </source>
</evidence>
<dbReference type="Proteomes" id="UP000326061">
    <property type="component" value="Chromosome"/>
</dbReference>
<proteinExistence type="predicted"/>
<dbReference type="KEGG" id="suln:FJR47_00465"/>
<feature type="domain" description="Cytochrome c" evidence="5">
    <location>
        <begin position="17"/>
        <end position="125"/>
    </location>
</feature>
<dbReference type="InterPro" id="IPR036909">
    <property type="entry name" value="Cyt_c-like_dom_sf"/>
</dbReference>
<evidence type="ECO:0000256" key="1">
    <source>
        <dbReference type="ARBA" id="ARBA00022617"/>
    </source>
</evidence>
<keyword evidence="1 4" id="KW-0349">Heme</keyword>
<feature type="domain" description="Cytochrome c" evidence="5">
    <location>
        <begin position="147"/>
        <end position="255"/>
    </location>
</feature>
<dbReference type="GO" id="GO:0020037">
    <property type="term" value="F:heme binding"/>
    <property type="evidence" value="ECO:0007669"/>
    <property type="project" value="InterPro"/>
</dbReference>
<gene>
    <name evidence="6" type="ORF">FJR47_00465</name>
</gene>
<evidence type="ECO:0000256" key="4">
    <source>
        <dbReference type="PROSITE-ProRule" id="PRU00433"/>
    </source>
</evidence>
<dbReference type="Pfam" id="PF13442">
    <property type="entry name" value="Cytochrome_CBB3"/>
    <property type="match status" value="1"/>
</dbReference>
<evidence type="ECO:0000313" key="6">
    <source>
        <dbReference type="EMBL" id="QFR42470.1"/>
    </source>
</evidence>
<keyword evidence="2 4" id="KW-0479">Metal-binding</keyword>
<dbReference type="PROSITE" id="PS51007">
    <property type="entry name" value="CYTC"/>
    <property type="match status" value="2"/>
</dbReference>
<keyword evidence="7" id="KW-1185">Reference proteome</keyword>
<evidence type="ECO:0000256" key="2">
    <source>
        <dbReference type="ARBA" id="ARBA00022723"/>
    </source>
</evidence>
<protein>
    <submittedName>
        <fullName evidence="6">C-type cytochrome</fullName>
    </submittedName>
</protein>
<name>A0AAJ4A2B5_9BACT</name>
<evidence type="ECO:0000313" key="7">
    <source>
        <dbReference type="Proteomes" id="UP000326061"/>
    </source>
</evidence>
<dbReference type="AlphaFoldDB" id="A0AAJ4A2B5"/>
<organism evidence="6 7">
    <name type="scientific">Sulfurimonas xiamenensis</name>
    <dbReference type="NCBI Taxonomy" id="2590021"/>
    <lineage>
        <taxon>Bacteria</taxon>
        <taxon>Pseudomonadati</taxon>
        <taxon>Campylobacterota</taxon>
        <taxon>Epsilonproteobacteria</taxon>
        <taxon>Campylobacterales</taxon>
        <taxon>Sulfurimonadaceae</taxon>
        <taxon>Sulfurimonas</taxon>
    </lineage>
</organism>
<evidence type="ECO:0000259" key="5">
    <source>
        <dbReference type="PROSITE" id="PS51007"/>
    </source>
</evidence>